<keyword evidence="3" id="KW-1185">Reference proteome</keyword>
<protein>
    <submittedName>
        <fullName evidence="2">Uncharacterized protein</fullName>
    </submittedName>
</protein>
<accession>A0ABT6KEB5</accession>
<reference evidence="2 3" key="1">
    <citation type="journal article" date="2023" name="J. Phycol.">
        <title>Chrysosporum ovalisporum is synonymous with the true-branching cyanobacterium Umezakia natans (Nostocales/Aphanizomenonaceae).</title>
        <authorList>
            <person name="McGregor G.B."/>
            <person name="Sendall B.C."/>
            <person name="Niiyama Y."/>
            <person name="Tuji A."/>
            <person name="Willis A."/>
        </authorList>
    </citation>
    <scope>NUCLEOTIDE SEQUENCE [LARGE SCALE GENOMIC DNA]</scope>
    <source>
        <strain evidence="2 3">CS-531</strain>
    </source>
</reference>
<dbReference type="Proteomes" id="UP001159386">
    <property type="component" value="Unassembled WGS sequence"/>
</dbReference>
<feature type="region of interest" description="Disordered" evidence="1">
    <location>
        <begin position="17"/>
        <end position="48"/>
    </location>
</feature>
<comment type="caution">
    <text evidence="2">The sequence shown here is derived from an EMBL/GenBank/DDBJ whole genome shotgun (WGS) entry which is preliminary data.</text>
</comment>
<dbReference type="EMBL" id="JANQDF010000096">
    <property type="protein sequence ID" value="MDH6106196.1"/>
    <property type="molecule type" value="Genomic_DNA"/>
</dbReference>
<name>A0ABT6KEB5_9CYAN</name>
<evidence type="ECO:0000256" key="1">
    <source>
        <dbReference type="SAM" id="MobiDB-lite"/>
    </source>
</evidence>
<sequence length="48" mass="5558">MYQIFFYFPSSIHSDRSLVQSPINSHPSTVTRQQSTVNRQQSTVNSQQ</sequence>
<organism evidence="2 3">
    <name type="scientific">Anabaenopsis tanganyikae CS-531</name>
    <dbReference type="NCBI Taxonomy" id="2785304"/>
    <lineage>
        <taxon>Bacteria</taxon>
        <taxon>Bacillati</taxon>
        <taxon>Cyanobacteriota</taxon>
        <taxon>Cyanophyceae</taxon>
        <taxon>Nostocales</taxon>
        <taxon>Nodulariaceae</taxon>
        <taxon>Anabaenopsis</taxon>
        <taxon>Anabaenopsis tanganyikae</taxon>
    </lineage>
</organism>
<proteinExistence type="predicted"/>
<evidence type="ECO:0000313" key="2">
    <source>
        <dbReference type="EMBL" id="MDH6106196.1"/>
    </source>
</evidence>
<evidence type="ECO:0000313" key="3">
    <source>
        <dbReference type="Proteomes" id="UP001159386"/>
    </source>
</evidence>
<dbReference type="RefSeq" id="WP_280801823.1">
    <property type="nucleotide sequence ID" value="NZ_JANQDF010000096.1"/>
</dbReference>
<gene>
    <name evidence="2" type="ORF">NWP22_10010</name>
</gene>